<evidence type="ECO:0000256" key="1">
    <source>
        <dbReference type="ARBA" id="ARBA00005495"/>
    </source>
</evidence>
<gene>
    <name evidence="5" type="ORF">QQS21_011728</name>
</gene>
<dbReference type="Proteomes" id="UP001251528">
    <property type="component" value="Unassembled WGS sequence"/>
</dbReference>
<keyword evidence="2" id="KW-0479">Metal-binding</keyword>
<dbReference type="InterPro" id="IPR052355">
    <property type="entry name" value="CENP-V-like"/>
</dbReference>
<dbReference type="Pfam" id="PF04828">
    <property type="entry name" value="GFA"/>
    <property type="match status" value="1"/>
</dbReference>
<protein>
    <recommendedName>
        <fullName evidence="4">CENP-V/GFA domain-containing protein</fullName>
    </recommendedName>
</protein>
<dbReference type="GO" id="GO:0016846">
    <property type="term" value="F:carbon-sulfur lyase activity"/>
    <property type="evidence" value="ECO:0007669"/>
    <property type="project" value="InterPro"/>
</dbReference>
<sequence length="279" mass="31069">MAAALTHYHGYCHCGAFRFDLNVPEITQATACDCSLCQKKGYLWIVPAEDSYRITRDDGLLATYESASLRHKFCGRCATGITGEHLAGPMKGQVAINLLAVREVNPFRLEENTTLIHVDEPQRTIESLPGDSSEATAQHLFACHCGSVQCELLTPITEQDVKQDNCSSCIRKAYIGVYPSKDQVRIHGGDHTTEYQFGKKFGGDHHCKTCGVFVFATVYGPPLSVFDKVPPERKEHVLSVYYKNIQMKPLNVRCMEGVDIPSLTIDKNDYGDEDYVLDP</sequence>
<evidence type="ECO:0000256" key="2">
    <source>
        <dbReference type="ARBA" id="ARBA00022723"/>
    </source>
</evidence>
<dbReference type="PROSITE" id="PS51891">
    <property type="entry name" value="CENP_V_GFA"/>
    <property type="match status" value="2"/>
</dbReference>
<evidence type="ECO:0000256" key="3">
    <source>
        <dbReference type="ARBA" id="ARBA00022833"/>
    </source>
</evidence>
<dbReference type="GO" id="GO:0046872">
    <property type="term" value="F:metal ion binding"/>
    <property type="evidence" value="ECO:0007669"/>
    <property type="project" value="UniProtKB-KW"/>
</dbReference>
<feature type="domain" description="CENP-V/GFA" evidence="4">
    <location>
        <begin position="139"/>
        <end position="276"/>
    </location>
</feature>
<keyword evidence="3" id="KW-0862">Zinc</keyword>
<evidence type="ECO:0000259" key="4">
    <source>
        <dbReference type="PROSITE" id="PS51891"/>
    </source>
</evidence>
<dbReference type="AlphaFoldDB" id="A0AAJ0CDL8"/>
<organism evidence="5 6">
    <name type="scientific">Conoideocrella luteorostrata</name>
    <dbReference type="NCBI Taxonomy" id="1105319"/>
    <lineage>
        <taxon>Eukaryota</taxon>
        <taxon>Fungi</taxon>
        <taxon>Dikarya</taxon>
        <taxon>Ascomycota</taxon>
        <taxon>Pezizomycotina</taxon>
        <taxon>Sordariomycetes</taxon>
        <taxon>Hypocreomycetidae</taxon>
        <taxon>Hypocreales</taxon>
        <taxon>Clavicipitaceae</taxon>
        <taxon>Conoideocrella</taxon>
    </lineage>
</organism>
<evidence type="ECO:0000313" key="6">
    <source>
        <dbReference type="Proteomes" id="UP001251528"/>
    </source>
</evidence>
<name>A0AAJ0CDL8_9HYPO</name>
<dbReference type="InterPro" id="IPR006913">
    <property type="entry name" value="CENP-V/GFA"/>
</dbReference>
<accession>A0AAJ0CDL8</accession>
<evidence type="ECO:0000313" key="5">
    <source>
        <dbReference type="EMBL" id="KAK2590582.1"/>
    </source>
</evidence>
<comment type="similarity">
    <text evidence="1">Belongs to the Gfa family.</text>
</comment>
<dbReference type="EMBL" id="JASWJB010000420">
    <property type="protein sequence ID" value="KAK2590582.1"/>
    <property type="molecule type" value="Genomic_DNA"/>
</dbReference>
<dbReference type="Gene3D" id="2.170.150.70">
    <property type="match status" value="2"/>
</dbReference>
<dbReference type="PANTHER" id="PTHR28620">
    <property type="entry name" value="CENTROMERE PROTEIN V"/>
    <property type="match status" value="1"/>
</dbReference>
<dbReference type="SUPFAM" id="SSF51316">
    <property type="entry name" value="Mss4-like"/>
    <property type="match status" value="2"/>
</dbReference>
<dbReference type="InterPro" id="IPR011057">
    <property type="entry name" value="Mss4-like_sf"/>
</dbReference>
<comment type="caution">
    <text evidence="5">The sequence shown here is derived from an EMBL/GenBank/DDBJ whole genome shotgun (WGS) entry which is preliminary data.</text>
</comment>
<proteinExistence type="inferred from homology"/>
<keyword evidence="6" id="KW-1185">Reference proteome</keyword>
<dbReference type="PANTHER" id="PTHR28620:SF1">
    <property type="entry name" value="CENP-V_GFA DOMAIN-CONTAINING PROTEIN"/>
    <property type="match status" value="1"/>
</dbReference>
<feature type="domain" description="CENP-V/GFA" evidence="4">
    <location>
        <begin position="8"/>
        <end position="119"/>
    </location>
</feature>
<reference evidence="5" key="1">
    <citation type="submission" date="2023-06" db="EMBL/GenBank/DDBJ databases">
        <title>Conoideocrella luteorostrata (Hypocreales: Clavicipitaceae), a potential biocontrol fungus for elongate hemlock scale in United States Christmas tree production areas.</title>
        <authorList>
            <person name="Barrett H."/>
            <person name="Lovett B."/>
            <person name="Macias A.M."/>
            <person name="Stajich J.E."/>
            <person name="Kasson M.T."/>
        </authorList>
    </citation>
    <scope>NUCLEOTIDE SEQUENCE</scope>
    <source>
        <strain evidence="5">ARSEF 14590</strain>
    </source>
</reference>